<evidence type="ECO:0000313" key="11">
    <source>
        <dbReference type="EMBL" id="OQR84610.1"/>
    </source>
</evidence>
<keyword evidence="5 8" id="KW-0472">Membrane</keyword>
<sequence>MPVVVSDTARSEILKDVATEAPSAAREVADMVRYLVFLLLFLVVTVGVGSHADGDLPFRVTEMLNTQLRDKEYLWEDTQVLKRFKDIQTINELHQFLTGPFYEVVYGSDSFDADSTFPEGPTLPGRDTIAGASKIIGLVRIGQVRVQGTSCPGSMAQLSTLYNEPPVCYGDYSADTESSETFGLGANYSALAQRSTEPLFYSLSYNSFPSPLFAEFLPGQESVHCEFETRTHCEVHERLESLRTHKFFDRATRAIFIDMALYDMHIDHVTTVRLFLEHFQGGGLAPQAEFLTYRVYASSTVADSVQSGLSILLLFVAIYQLYWEVSVQPNKAQFLRRPSNLLQLSNYVAFFVVLGLHILSALALPSSIPPNTFVNFRTACTYYGLALNCHSFCCMLSWLKLFKFLSFIPMFGQLTNTVQRSAKQVVELLVVFFMCLLGAALAFTLGFGNLVYTYHSITASFYTLLHIVTGDIVLKELSVANRFVGPFFFMIFLFMMMFVILNIFIVIVSDSYTETKKEMKAKQDMKLDKLSEEIVRHIVHNVLFKLPFIGPRILKPIYQRSKYASAAIVERLSSDTKVPWVTKADDGPAQVDLLAACSDLVTDLESLQHLFVPEIKRKSAEAIAAWEHDAHEFTKFAIESYS</sequence>
<organism evidence="11 12">
    <name type="scientific">Achlya hypogyna</name>
    <name type="common">Oomycete</name>
    <name type="synonym">Protoachlya hypogyna</name>
    <dbReference type="NCBI Taxonomy" id="1202772"/>
    <lineage>
        <taxon>Eukaryota</taxon>
        <taxon>Sar</taxon>
        <taxon>Stramenopiles</taxon>
        <taxon>Oomycota</taxon>
        <taxon>Saprolegniomycetes</taxon>
        <taxon>Saprolegniales</taxon>
        <taxon>Achlyaceae</taxon>
        <taxon>Achlya</taxon>
    </lineage>
</organism>
<feature type="domain" description="Polycystin cation channel PKD1/PKD2" evidence="9">
    <location>
        <begin position="311"/>
        <end position="514"/>
    </location>
</feature>
<evidence type="ECO:0000256" key="5">
    <source>
        <dbReference type="ARBA" id="ARBA00023136"/>
    </source>
</evidence>
<dbReference type="PANTHER" id="PTHR10877">
    <property type="entry name" value="POLYCYSTIN FAMILY MEMBER"/>
    <property type="match status" value="1"/>
</dbReference>
<feature type="transmembrane region" description="Helical" evidence="8">
    <location>
        <begin position="344"/>
        <end position="365"/>
    </location>
</feature>
<evidence type="ECO:0000313" key="12">
    <source>
        <dbReference type="Proteomes" id="UP000243579"/>
    </source>
</evidence>
<feature type="transmembrane region" description="Helical" evidence="8">
    <location>
        <begin position="425"/>
        <end position="447"/>
    </location>
</feature>
<reference evidence="11 12" key="1">
    <citation type="journal article" date="2014" name="Genome Biol. Evol.">
        <title>The secreted proteins of Achlya hypogyna and Thraustotheca clavata identify the ancestral oomycete secretome and reveal gene acquisitions by horizontal gene transfer.</title>
        <authorList>
            <person name="Misner I."/>
            <person name="Blouin N."/>
            <person name="Leonard G."/>
            <person name="Richards T.A."/>
            <person name="Lane C.E."/>
        </authorList>
    </citation>
    <scope>NUCLEOTIDE SEQUENCE [LARGE SCALE GENOMIC DNA]</scope>
    <source>
        <strain evidence="11 12">ATCC 48635</strain>
    </source>
</reference>
<feature type="transmembrane region" description="Helical" evidence="8">
    <location>
        <begin position="305"/>
        <end position="323"/>
    </location>
</feature>
<evidence type="ECO:0000256" key="7">
    <source>
        <dbReference type="PIRSR" id="PIRSR603915-2"/>
    </source>
</evidence>
<comment type="caution">
    <text evidence="11">The sequence shown here is derived from an EMBL/GenBank/DDBJ whole genome shotgun (WGS) entry which is preliminary data.</text>
</comment>
<dbReference type="GO" id="GO:0016020">
    <property type="term" value="C:membrane"/>
    <property type="evidence" value="ECO:0007669"/>
    <property type="project" value="UniProtKB-SubCell"/>
</dbReference>
<dbReference type="Gene3D" id="1.10.287.70">
    <property type="match status" value="1"/>
</dbReference>
<evidence type="ECO:0000256" key="6">
    <source>
        <dbReference type="ARBA" id="ARBA00023180"/>
    </source>
</evidence>
<protein>
    <submittedName>
        <fullName evidence="11">Uncharacterized protein</fullName>
    </submittedName>
</protein>
<dbReference type="PRINTS" id="PR01433">
    <property type="entry name" value="POLYCYSTIN2"/>
</dbReference>
<dbReference type="InterPro" id="IPR046791">
    <property type="entry name" value="Polycystin_dom"/>
</dbReference>
<evidence type="ECO:0000256" key="3">
    <source>
        <dbReference type="ARBA" id="ARBA00022692"/>
    </source>
</evidence>
<evidence type="ECO:0000256" key="2">
    <source>
        <dbReference type="ARBA" id="ARBA00007200"/>
    </source>
</evidence>
<dbReference type="InterPro" id="IPR003915">
    <property type="entry name" value="PKD_2"/>
</dbReference>
<keyword evidence="4 8" id="KW-1133">Transmembrane helix</keyword>
<dbReference type="STRING" id="1202772.A0A1V9YFY9"/>
<keyword evidence="3 8" id="KW-0812">Transmembrane</keyword>
<accession>A0A1V9YFY9</accession>
<feature type="transmembrane region" description="Helical" evidence="8">
    <location>
        <begin position="385"/>
        <end position="405"/>
    </location>
</feature>
<keyword evidence="12" id="KW-1185">Reference proteome</keyword>
<dbReference type="PANTHER" id="PTHR10877:SF183">
    <property type="entry name" value="AT14535P-RELATED"/>
    <property type="match status" value="1"/>
</dbReference>
<dbReference type="SUPFAM" id="SSF81324">
    <property type="entry name" value="Voltage-gated potassium channels"/>
    <property type="match status" value="1"/>
</dbReference>
<dbReference type="InterPro" id="IPR051223">
    <property type="entry name" value="Polycystin"/>
</dbReference>
<feature type="transmembrane region" description="Helical" evidence="8">
    <location>
        <begin position="486"/>
        <end position="508"/>
    </location>
</feature>
<dbReference type="OrthoDB" id="444119at2759"/>
<name>A0A1V9YFY9_ACHHY</name>
<keyword evidence="6" id="KW-0325">Glycoprotein</keyword>
<gene>
    <name evidence="11" type="ORF">ACHHYP_13117</name>
</gene>
<evidence type="ECO:0000256" key="1">
    <source>
        <dbReference type="ARBA" id="ARBA00004141"/>
    </source>
</evidence>
<proteinExistence type="inferred from homology"/>
<dbReference type="Pfam" id="PF20519">
    <property type="entry name" value="Polycystin_dom"/>
    <property type="match status" value="1"/>
</dbReference>
<dbReference type="GO" id="GO:0005509">
    <property type="term" value="F:calcium ion binding"/>
    <property type="evidence" value="ECO:0007669"/>
    <property type="project" value="InterPro"/>
</dbReference>
<evidence type="ECO:0000259" key="9">
    <source>
        <dbReference type="Pfam" id="PF08016"/>
    </source>
</evidence>
<dbReference type="InterPro" id="IPR013122">
    <property type="entry name" value="PKD1_2_channel"/>
</dbReference>
<dbReference type="EMBL" id="JNBR01001843">
    <property type="protein sequence ID" value="OQR84610.1"/>
    <property type="molecule type" value="Genomic_DNA"/>
</dbReference>
<comment type="subcellular location">
    <subcellularLocation>
        <location evidence="1">Membrane</location>
        <topology evidence="1">Multi-pass membrane protein</topology>
    </subcellularLocation>
</comment>
<dbReference type="AlphaFoldDB" id="A0A1V9YFY9"/>
<dbReference type="Proteomes" id="UP000243579">
    <property type="component" value="Unassembled WGS sequence"/>
</dbReference>
<evidence type="ECO:0000259" key="10">
    <source>
        <dbReference type="Pfam" id="PF20519"/>
    </source>
</evidence>
<feature type="domain" description="Polycystin" evidence="10">
    <location>
        <begin position="84"/>
        <end position="294"/>
    </location>
</feature>
<comment type="similarity">
    <text evidence="2">Belongs to the polycystin family.</text>
</comment>
<dbReference type="Pfam" id="PF08016">
    <property type="entry name" value="PKD_channel"/>
    <property type="match status" value="1"/>
</dbReference>
<feature type="disulfide bond" evidence="7">
    <location>
        <begin position="151"/>
        <end position="168"/>
    </location>
</feature>
<feature type="transmembrane region" description="Helical" evidence="8">
    <location>
        <begin position="34"/>
        <end position="52"/>
    </location>
</feature>
<evidence type="ECO:0000256" key="8">
    <source>
        <dbReference type="SAM" id="Phobius"/>
    </source>
</evidence>
<evidence type="ECO:0000256" key="4">
    <source>
        <dbReference type="ARBA" id="ARBA00022989"/>
    </source>
</evidence>